<feature type="region of interest" description="Disordered" evidence="1">
    <location>
        <begin position="749"/>
        <end position="819"/>
    </location>
</feature>
<evidence type="ECO:0000313" key="3">
    <source>
        <dbReference type="EMBL" id="GFR47376.1"/>
    </source>
</evidence>
<keyword evidence="4" id="KW-1185">Reference proteome</keyword>
<feature type="region of interest" description="Disordered" evidence="1">
    <location>
        <begin position="915"/>
        <end position="969"/>
    </location>
</feature>
<protein>
    <recommendedName>
        <fullName evidence="2">Cytosolic endo-beta-N-acetylglucosaminidase TIM barrel domain-containing protein</fullName>
    </recommendedName>
</protein>
<dbReference type="AlphaFoldDB" id="A0AAD3HNT2"/>
<sequence length="1158" mass="115925">MLPPPAPTADPSSSLPFPPHFPAATTNTNTASTTSTATTTAAAAAVAAAAGDQSSNTADSEDGGGGLLRDAPQPHPLQQQPPQQQPPPAPACRRPRLLVCHDMQGGYLQDRLVQGGDDPGGFRLWHWSSMDVFVYFSHHTVTLPPPGWVAAAHRNGVKVLGTFITEWAAGRDICCRLFASPAAARAAADSLVRLAAHGGFEGWLVNIENGLPRALLGNLRHFLAHLRAGMRAVVGPHAMVVWYDAITTEGRLVWQNALTPLNAPFFDAADALFVNYGWRREGLRGVAEAAGSRAAEVYMGVDVFGRGTYGGGQFNCPQALAAARCAGLSAALFAPGWVWEEFGRSGFEARQEAFWGGIQSCWPPSRPQLQLLPLVTCFNGGAGRGVWLEGERVSCAPWYQLAAQDTLPHTTPCSASATTATSSPATHPQQQGPHASSSSSSPPPSPSLLVRPTQQVAFCGGSCLALSLAPPPAPASTPAPAPPAPAPAAAFWTHQLYSAALPVPASGLDVSYTVAGCGASRVALLLRLAGSSSAVAAAAAAAATASMVTASTATAPAVAAVPAVAGAGCSGGGGAGVVVGCWGAGDVEVVEQLRRAGFTCISCYSAPTGATTCPLPDAGSSSTAPSTTSTSTTSSSSCMPSTTTASGSAVPAGLPWITCGAHLPRSLLAACMAAGGGGDGGGGGGAEGCVVTSVGLVCYLAGSGGGGGGGGGGGAGRAGAPVARVAEGGGLPALKAFLGRLVLREHRPATQPPAPLQPAHTVTTASSTKAARDPTQPHLPASTTSTTTTATHSPLYPSPPLPGVLAAPPPSPPPASPPLAGARCFRVHWSRPAGRNAAAGGNSGRGSSAVQATIPATGVRTVAGKVADAAVSAAGTVAAAAAAVAAAAAAAAATTGLADASEADLGDPRVSGELVEANEEDEDEAGADEEVETAEAGGTNGEEEEEDDGWERATGGISESPVKLRAPGAAATATGGATAAAPAAESPVATAVAAASSAVLEHSEGSEDADDAASGAGSEGEEGEEGGCRLLTCELSWQPQFDEWGQPRHRCYQVWAHFSAEELTVVGRSDVHGDQGVAGAADVATAERAGAWELLPAPSWSCSAVWAGEAFVGRYRLVQLEVPGWARRVALGVQSVGWQAGEVGGRQCVAWLGVPRGA</sequence>
<feature type="compositionally biased region" description="Low complexity" evidence="1">
    <location>
        <begin position="620"/>
        <end position="642"/>
    </location>
</feature>
<dbReference type="EMBL" id="BMAR01000018">
    <property type="protein sequence ID" value="GFR47376.1"/>
    <property type="molecule type" value="Genomic_DNA"/>
</dbReference>
<feature type="compositionally biased region" description="Low complexity" evidence="1">
    <location>
        <begin position="22"/>
        <end position="50"/>
    </location>
</feature>
<proteinExistence type="predicted"/>
<dbReference type="Gene3D" id="2.60.120.260">
    <property type="entry name" value="Galactose-binding domain-like"/>
    <property type="match status" value="1"/>
</dbReference>
<feature type="compositionally biased region" description="Polar residues" evidence="1">
    <location>
        <begin position="760"/>
        <end position="769"/>
    </location>
</feature>
<dbReference type="Proteomes" id="UP001054857">
    <property type="component" value="Unassembled WGS sequence"/>
</dbReference>
<evidence type="ECO:0000259" key="2">
    <source>
        <dbReference type="Pfam" id="PF03644"/>
    </source>
</evidence>
<organism evidence="3 4">
    <name type="scientific">Astrephomene gubernaculifera</name>
    <dbReference type="NCBI Taxonomy" id="47775"/>
    <lineage>
        <taxon>Eukaryota</taxon>
        <taxon>Viridiplantae</taxon>
        <taxon>Chlorophyta</taxon>
        <taxon>core chlorophytes</taxon>
        <taxon>Chlorophyceae</taxon>
        <taxon>CS clade</taxon>
        <taxon>Chlamydomonadales</taxon>
        <taxon>Astrephomenaceae</taxon>
        <taxon>Astrephomene</taxon>
    </lineage>
</organism>
<evidence type="ECO:0000256" key="1">
    <source>
        <dbReference type="SAM" id="MobiDB-lite"/>
    </source>
</evidence>
<dbReference type="PANTHER" id="PTHR13246:SF1">
    <property type="entry name" value="CYTOSOLIC ENDO-BETA-N-ACETYLGLUCOSAMINIDASE"/>
    <property type="match status" value="1"/>
</dbReference>
<gene>
    <name evidence="3" type="ORF">Agub_g9088</name>
</gene>
<dbReference type="CDD" id="cd06547">
    <property type="entry name" value="GH85_ENGase"/>
    <property type="match status" value="1"/>
</dbReference>
<name>A0AAD3HNT2_9CHLO</name>
<reference evidence="3 4" key="1">
    <citation type="journal article" date="2021" name="Sci. Rep.">
        <title>Genome sequencing of the multicellular alga Astrephomene provides insights into convergent evolution of germ-soma differentiation.</title>
        <authorList>
            <person name="Yamashita S."/>
            <person name="Yamamoto K."/>
            <person name="Matsuzaki R."/>
            <person name="Suzuki S."/>
            <person name="Yamaguchi H."/>
            <person name="Hirooka S."/>
            <person name="Minakuchi Y."/>
            <person name="Miyagishima S."/>
            <person name="Kawachi M."/>
            <person name="Toyoda A."/>
            <person name="Nozaki H."/>
        </authorList>
    </citation>
    <scope>NUCLEOTIDE SEQUENCE [LARGE SCALE GENOMIC DNA]</scope>
    <source>
        <strain evidence="3 4">NIES-4017</strain>
    </source>
</reference>
<feature type="compositionally biased region" description="Low complexity" evidence="1">
    <location>
        <begin position="410"/>
        <end position="428"/>
    </location>
</feature>
<feature type="compositionally biased region" description="Pro residues" evidence="1">
    <location>
        <begin position="796"/>
        <end position="817"/>
    </location>
</feature>
<comment type="caution">
    <text evidence="3">The sequence shown here is derived from an EMBL/GenBank/DDBJ whole genome shotgun (WGS) entry which is preliminary data.</text>
</comment>
<accession>A0AAD3HNT2</accession>
<dbReference type="GO" id="GO:0033925">
    <property type="term" value="F:mannosyl-glycoprotein endo-beta-N-acetylglucosaminidase activity"/>
    <property type="evidence" value="ECO:0007669"/>
    <property type="project" value="UniProtKB-EC"/>
</dbReference>
<feature type="compositionally biased region" description="Acidic residues" evidence="1">
    <location>
        <begin position="916"/>
        <end position="933"/>
    </location>
</feature>
<dbReference type="PANTHER" id="PTHR13246">
    <property type="entry name" value="ENDO BETA N-ACETYLGLUCOSAMINIDASE"/>
    <property type="match status" value="1"/>
</dbReference>
<feature type="region of interest" description="Disordered" evidence="1">
    <location>
        <begin position="410"/>
        <end position="449"/>
    </location>
</feature>
<dbReference type="Gene3D" id="3.20.20.80">
    <property type="entry name" value="Glycosidases"/>
    <property type="match status" value="1"/>
</dbReference>
<dbReference type="InterPro" id="IPR032979">
    <property type="entry name" value="ENGase"/>
</dbReference>
<feature type="compositionally biased region" description="Low complexity" evidence="1">
    <location>
        <begin position="781"/>
        <end position="791"/>
    </location>
</feature>
<feature type="region of interest" description="Disordered" evidence="1">
    <location>
        <begin position="999"/>
        <end position="1025"/>
    </location>
</feature>
<feature type="region of interest" description="Disordered" evidence="1">
    <location>
        <begin position="1"/>
        <end position="93"/>
    </location>
</feature>
<feature type="region of interest" description="Disordered" evidence="1">
    <location>
        <begin position="616"/>
        <end position="642"/>
    </location>
</feature>
<dbReference type="Pfam" id="PF03644">
    <property type="entry name" value="Glyco_hydro_85"/>
    <property type="match status" value="1"/>
</dbReference>
<feature type="domain" description="Cytosolic endo-beta-N-acetylglucosaminidase TIM barrel" evidence="2">
    <location>
        <begin position="108"/>
        <end position="384"/>
    </location>
</feature>
<dbReference type="GO" id="GO:0005829">
    <property type="term" value="C:cytosol"/>
    <property type="evidence" value="ECO:0007669"/>
    <property type="project" value="UniProtKB-SubCell"/>
</dbReference>
<dbReference type="InterPro" id="IPR005201">
    <property type="entry name" value="TIM_ENGase"/>
</dbReference>
<evidence type="ECO:0000313" key="4">
    <source>
        <dbReference type="Proteomes" id="UP001054857"/>
    </source>
</evidence>